<dbReference type="EMBL" id="JAAMFM010000002">
    <property type="protein sequence ID" value="NVM93812.1"/>
    <property type="molecule type" value="Genomic_DNA"/>
</dbReference>
<organism evidence="6 7">
    <name type="scientific">Arthrobacter wenxiniae</name>
    <dbReference type="NCBI Taxonomy" id="2713570"/>
    <lineage>
        <taxon>Bacteria</taxon>
        <taxon>Bacillati</taxon>
        <taxon>Actinomycetota</taxon>
        <taxon>Actinomycetes</taxon>
        <taxon>Micrococcales</taxon>
        <taxon>Micrococcaceae</taxon>
        <taxon>Arthrobacter</taxon>
    </lineage>
</organism>
<protein>
    <submittedName>
        <fullName evidence="6">LacI family transcriptional regulator</fullName>
    </submittedName>
</protein>
<dbReference type="GO" id="GO:0003700">
    <property type="term" value="F:DNA-binding transcription factor activity"/>
    <property type="evidence" value="ECO:0007669"/>
    <property type="project" value="TreeGrafter"/>
</dbReference>
<evidence type="ECO:0000256" key="4">
    <source>
        <dbReference type="SAM" id="MobiDB-lite"/>
    </source>
</evidence>
<dbReference type="Pfam" id="PF00356">
    <property type="entry name" value="LacI"/>
    <property type="match status" value="1"/>
</dbReference>
<dbReference type="PANTHER" id="PTHR30146:SF153">
    <property type="entry name" value="LACTOSE OPERON REPRESSOR"/>
    <property type="match status" value="1"/>
</dbReference>
<dbReference type="Pfam" id="PF13377">
    <property type="entry name" value="Peripla_BP_3"/>
    <property type="match status" value="1"/>
</dbReference>
<dbReference type="InterPro" id="IPR046335">
    <property type="entry name" value="LacI/GalR-like_sensor"/>
</dbReference>
<evidence type="ECO:0000313" key="7">
    <source>
        <dbReference type="Proteomes" id="UP000543556"/>
    </source>
</evidence>
<dbReference type="SUPFAM" id="SSF47413">
    <property type="entry name" value="lambda repressor-like DNA-binding domains"/>
    <property type="match status" value="1"/>
</dbReference>
<dbReference type="PANTHER" id="PTHR30146">
    <property type="entry name" value="LACI-RELATED TRANSCRIPTIONAL REPRESSOR"/>
    <property type="match status" value="1"/>
</dbReference>
<sequence>MADVAAAAGVSRALVSIVIRGAAGASDATRRHVLQVAADLGYRPDTRARLLRSSRTRLIGVVFNVTEPYHAELVELLYEAADAEGYAVTLSATGPRRGEREAVESLLDLGAEAVIIIAPSGTAGQLAGFPVPVVSLLGTVGGAEPGTFSSVSSDEGAGIRLAMGHLRGLGHRRIAHIDGGSAVGSAARRGAYEACMDGSGEAAVVLPGGPLESDGSRAAAALLTSMGWPLPPHDAGPAARGTAASPARPATGGRASGAPTAVVIFNDRSALGALDTFRAAGLRVPGGLSVVGYDNSRMARLEHINLTTIGQDGAELAAAAVRSAAARIGGGPGQDVVVAPSLVRGGTTAAPAPPGT</sequence>
<dbReference type="Proteomes" id="UP000543556">
    <property type="component" value="Unassembled WGS sequence"/>
</dbReference>
<evidence type="ECO:0000313" key="6">
    <source>
        <dbReference type="EMBL" id="NVM93812.1"/>
    </source>
</evidence>
<dbReference type="CDD" id="cd06267">
    <property type="entry name" value="PBP1_LacI_sugar_binding-like"/>
    <property type="match status" value="1"/>
</dbReference>
<gene>
    <name evidence="6" type="ORF">G6034_02595</name>
</gene>
<dbReference type="SUPFAM" id="SSF53822">
    <property type="entry name" value="Periplasmic binding protein-like I"/>
    <property type="match status" value="1"/>
</dbReference>
<evidence type="ECO:0000256" key="1">
    <source>
        <dbReference type="ARBA" id="ARBA00023015"/>
    </source>
</evidence>
<feature type="domain" description="HTH lacI-type" evidence="5">
    <location>
        <begin position="1"/>
        <end position="53"/>
    </location>
</feature>
<evidence type="ECO:0000256" key="3">
    <source>
        <dbReference type="ARBA" id="ARBA00023163"/>
    </source>
</evidence>
<keyword evidence="3" id="KW-0804">Transcription</keyword>
<dbReference type="PROSITE" id="PS50932">
    <property type="entry name" value="HTH_LACI_2"/>
    <property type="match status" value="1"/>
</dbReference>
<feature type="region of interest" description="Disordered" evidence="4">
    <location>
        <begin position="231"/>
        <end position="256"/>
    </location>
</feature>
<dbReference type="GO" id="GO:0000976">
    <property type="term" value="F:transcription cis-regulatory region binding"/>
    <property type="evidence" value="ECO:0007669"/>
    <property type="project" value="TreeGrafter"/>
</dbReference>
<dbReference type="SMART" id="SM00354">
    <property type="entry name" value="HTH_LACI"/>
    <property type="match status" value="1"/>
</dbReference>
<name>A0A7Y7IE75_9MICC</name>
<evidence type="ECO:0000256" key="2">
    <source>
        <dbReference type="ARBA" id="ARBA00023125"/>
    </source>
</evidence>
<comment type="caution">
    <text evidence="6">The sequence shown here is derived from an EMBL/GenBank/DDBJ whole genome shotgun (WGS) entry which is preliminary data.</text>
</comment>
<keyword evidence="2" id="KW-0238">DNA-binding</keyword>
<dbReference type="InterPro" id="IPR028082">
    <property type="entry name" value="Peripla_BP_I"/>
</dbReference>
<dbReference type="AlphaFoldDB" id="A0A7Y7IE75"/>
<dbReference type="CDD" id="cd01392">
    <property type="entry name" value="HTH_LacI"/>
    <property type="match status" value="1"/>
</dbReference>
<dbReference type="Gene3D" id="3.40.50.2300">
    <property type="match status" value="3"/>
</dbReference>
<keyword evidence="7" id="KW-1185">Reference proteome</keyword>
<dbReference type="Gene3D" id="1.10.260.40">
    <property type="entry name" value="lambda repressor-like DNA-binding domains"/>
    <property type="match status" value="1"/>
</dbReference>
<reference evidence="6 7" key="1">
    <citation type="submission" date="2020-02" db="EMBL/GenBank/DDBJ databases">
        <title>Genome sequence of strain AETb3-4.</title>
        <authorList>
            <person name="Gao J."/>
            <person name="Zhang X."/>
        </authorList>
    </citation>
    <scope>NUCLEOTIDE SEQUENCE [LARGE SCALE GENOMIC DNA]</scope>
    <source>
        <strain evidence="6 7">AETb3-4</strain>
    </source>
</reference>
<dbReference type="InterPro" id="IPR010982">
    <property type="entry name" value="Lambda_DNA-bd_dom_sf"/>
</dbReference>
<proteinExistence type="predicted"/>
<accession>A0A7Y7IE75</accession>
<keyword evidence="1" id="KW-0805">Transcription regulation</keyword>
<evidence type="ECO:0000259" key="5">
    <source>
        <dbReference type="PROSITE" id="PS50932"/>
    </source>
</evidence>
<dbReference type="InterPro" id="IPR000843">
    <property type="entry name" value="HTH_LacI"/>
</dbReference>